<proteinExistence type="predicted"/>
<dbReference type="STRING" id="1454373.ACMU_10525"/>
<gene>
    <name evidence="2" type="ORF">ACMU_10525</name>
</gene>
<dbReference type="InterPro" id="IPR045601">
    <property type="entry name" value="DUF6455"/>
</dbReference>
<dbReference type="OrthoDB" id="7689275at2"/>
<protein>
    <recommendedName>
        <fullName evidence="1">DUF6455 domain-containing protein</fullName>
    </recommendedName>
</protein>
<accession>A0A037ZJ90</accession>
<evidence type="ECO:0000259" key="1">
    <source>
        <dbReference type="Pfam" id="PF20056"/>
    </source>
</evidence>
<comment type="caution">
    <text evidence="2">The sequence shown here is derived from an EMBL/GenBank/DDBJ whole genome shotgun (WGS) entry which is preliminary data.</text>
</comment>
<feature type="domain" description="DUF6455" evidence="1">
    <location>
        <begin position="1"/>
        <end position="83"/>
    </location>
</feature>
<evidence type="ECO:0000313" key="2">
    <source>
        <dbReference type="EMBL" id="KAJ56178.1"/>
    </source>
</evidence>
<reference evidence="2 3" key="1">
    <citation type="submission" date="2014-03" db="EMBL/GenBank/DDBJ databases">
        <title>Draft Genome Sequence of Actibacterium mucosum KCTC 23349, a Marine Alphaproteobacterium with Complex Ionic Requirements Isolated from Mediterranean Seawater at Malvarrosa Beach, Valencia, Spain.</title>
        <authorList>
            <person name="Arahal D.R."/>
            <person name="Shao Z."/>
            <person name="Lai Q."/>
            <person name="Pujalte M.J."/>
        </authorList>
    </citation>
    <scope>NUCLEOTIDE SEQUENCE [LARGE SCALE GENOMIC DNA]</scope>
    <source>
        <strain evidence="2 3">KCTC 23349</strain>
    </source>
</reference>
<dbReference type="Proteomes" id="UP000026249">
    <property type="component" value="Unassembled WGS sequence"/>
</dbReference>
<evidence type="ECO:0000313" key="3">
    <source>
        <dbReference type="Proteomes" id="UP000026249"/>
    </source>
</evidence>
<dbReference type="EMBL" id="JFKE01000003">
    <property type="protein sequence ID" value="KAJ56178.1"/>
    <property type="molecule type" value="Genomic_DNA"/>
</dbReference>
<sequence length="84" mass="9529">MKPLGNTMEHFWKMNTMARVTGVDPAESYEKGDLSTAEWAEMVTRCRGCDWVDGCTRFLEMHVEGDAEVPDACANAEIYKRLQP</sequence>
<organism evidence="2 3">
    <name type="scientific">Actibacterium mucosum KCTC 23349</name>
    <dbReference type="NCBI Taxonomy" id="1454373"/>
    <lineage>
        <taxon>Bacteria</taxon>
        <taxon>Pseudomonadati</taxon>
        <taxon>Pseudomonadota</taxon>
        <taxon>Alphaproteobacteria</taxon>
        <taxon>Rhodobacterales</taxon>
        <taxon>Roseobacteraceae</taxon>
        <taxon>Actibacterium</taxon>
    </lineage>
</organism>
<dbReference type="AlphaFoldDB" id="A0A037ZJ90"/>
<keyword evidence="3" id="KW-1185">Reference proteome</keyword>
<dbReference type="RefSeq" id="WP_035258431.1">
    <property type="nucleotide sequence ID" value="NZ_JFKE01000003.1"/>
</dbReference>
<name>A0A037ZJ90_9RHOB</name>
<dbReference type="Pfam" id="PF20056">
    <property type="entry name" value="DUF6455"/>
    <property type="match status" value="1"/>
</dbReference>